<sequence length="660" mass="75927">MSSTLPLEVLSIIADSLNTEEKLACSCVCKHWTKIFQIAAWSSIEIDSFVIQSIKEQSSGEKSIYQKNGKYVKKINLDEYVEVQTSEWQVLQREFPNIRYISVPHNVLEKFSFKGLSNWDAWTALQTAVFYLDQEGPTVSENFISDLSILPSLKRLEIIPIDNDGMELRIDVFEAIQERAPLLEYLKIKGNFVPFNFSDMAAMAFAPPADNVKEITLDCTHMDPHWLFYFGIKYPNVRKILVSTESSLIPRGLFCDITSLSAYKDHAFSHLEVMAVNSSEDIGDSPFCFWNMLARCNIPLKRLAYKLDSPKAASSRNSAKAVQLAIDIFSKTIKEMHISCFLGWEDTSFKPIRFGTCSNLVLLHIAGQFEIELDMLLDNCEALRNISFVDSKITEHLAGTSPEKLHNLTEISFNSVDLYDKTLSYISSRCRKLQTLCIYNSNITGMISPETGAFLIDMHHTHLKYLHWCGNDICSMNSYPNVVASIHTTAIQQRAHLPVLDEESDNNTKGEDKPSVYNDDEEEEEEEDIDITWIHDYIIVNGLRDTAHHRRVLDEDEIRIAKDYFRNFQARREAETPSGSDGVKEYFDSMLALFDKESSCHPDMMWNRRVIREDWKKDLYRGYAKLLLGSLDEYEVEESMVCDHRKYDYPTFLECEYTNE</sequence>
<dbReference type="SUPFAM" id="SSF52047">
    <property type="entry name" value="RNI-like"/>
    <property type="match status" value="1"/>
</dbReference>
<dbReference type="InParanoid" id="A0A162ND11"/>
<dbReference type="EMBL" id="KV440981">
    <property type="protein sequence ID" value="OAD73198.1"/>
    <property type="molecule type" value="Genomic_DNA"/>
</dbReference>
<dbReference type="Proteomes" id="UP000077315">
    <property type="component" value="Unassembled WGS sequence"/>
</dbReference>
<dbReference type="VEuPathDB" id="FungiDB:PHYBLDRAFT_65796"/>
<dbReference type="GeneID" id="29002441"/>
<gene>
    <name evidence="3" type="ORF">PHYBLDRAFT_65796</name>
</gene>
<dbReference type="Pfam" id="PF00646">
    <property type="entry name" value="F-box"/>
    <property type="match status" value="1"/>
</dbReference>
<feature type="domain" description="F-box" evidence="2">
    <location>
        <begin position="3"/>
        <end position="34"/>
    </location>
</feature>
<protein>
    <recommendedName>
        <fullName evidence="2">F-box domain-containing protein</fullName>
    </recommendedName>
</protein>
<dbReference type="Gene3D" id="3.80.10.10">
    <property type="entry name" value="Ribonuclease Inhibitor"/>
    <property type="match status" value="1"/>
</dbReference>
<evidence type="ECO:0000313" key="3">
    <source>
        <dbReference type="EMBL" id="OAD73198.1"/>
    </source>
</evidence>
<feature type="compositionally biased region" description="Acidic residues" evidence="1">
    <location>
        <begin position="518"/>
        <end position="527"/>
    </location>
</feature>
<reference evidence="4" key="1">
    <citation type="submission" date="2015-06" db="EMBL/GenBank/DDBJ databases">
        <title>Expansion of signal transduction pathways in fungi by whole-genome duplication.</title>
        <authorList>
            <consortium name="DOE Joint Genome Institute"/>
            <person name="Corrochano L.M."/>
            <person name="Kuo A."/>
            <person name="Marcet-Houben M."/>
            <person name="Polaino S."/>
            <person name="Salamov A."/>
            <person name="Villalobos J.M."/>
            <person name="Alvarez M.I."/>
            <person name="Avalos J."/>
            <person name="Benito E.P."/>
            <person name="Benoit I."/>
            <person name="Burger G."/>
            <person name="Camino L.P."/>
            <person name="Canovas D."/>
            <person name="Cerda-Olmedo E."/>
            <person name="Cheng J.-F."/>
            <person name="Dominguez A."/>
            <person name="Elias M."/>
            <person name="Eslava A.P."/>
            <person name="Glaser F."/>
            <person name="Grimwood J."/>
            <person name="Gutierrez G."/>
            <person name="Heitman J."/>
            <person name="Henrissat B."/>
            <person name="Iturriaga E.A."/>
            <person name="Lang B.F."/>
            <person name="Lavin J.L."/>
            <person name="Lee S."/>
            <person name="Li W."/>
            <person name="Lindquist E."/>
            <person name="Lopez-Garcia S."/>
            <person name="Luque E.M."/>
            <person name="Marcos A.T."/>
            <person name="Martin J."/>
            <person name="McCluskey K."/>
            <person name="Medina H.R."/>
            <person name="Miralles-Duran A."/>
            <person name="Miyazaki A."/>
            <person name="Munoz-Torres E."/>
            <person name="Oguiza J.A."/>
            <person name="Ohm R."/>
            <person name="Olmedo M."/>
            <person name="Orejas M."/>
            <person name="Ortiz-Castellanos L."/>
            <person name="Pisabarro A.G."/>
            <person name="Rodriguez-Romero J."/>
            <person name="Ruiz-Herrera J."/>
            <person name="Ruiz-Vazquez R."/>
            <person name="Sanz C."/>
            <person name="Schackwitz W."/>
            <person name="Schmutz J."/>
            <person name="Shahriari M."/>
            <person name="Shelest E."/>
            <person name="Silva-Franco F."/>
            <person name="Soanes D."/>
            <person name="Syed K."/>
            <person name="Tagua V.G."/>
            <person name="Talbot N.J."/>
            <person name="Thon M."/>
            <person name="De vries R.P."/>
            <person name="Wiebenga A."/>
            <person name="Yadav J.S."/>
            <person name="Braun E.L."/>
            <person name="Baker S."/>
            <person name="Garre V."/>
            <person name="Horwitz B."/>
            <person name="Torres-Martinez S."/>
            <person name="Idnurm A."/>
            <person name="Herrera-Estrella A."/>
            <person name="Gabaldon T."/>
            <person name="Grigoriev I.V."/>
        </authorList>
    </citation>
    <scope>NUCLEOTIDE SEQUENCE [LARGE SCALE GENOMIC DNA]</scope>
    <source>
        <strain evidence="4">NRRL 1555(-)</strain>
    </source>
</reference>
<dbReference type="RefSeq" id="XP_018291238.1">
    <property type="nucleotide sequence ID" value="XM_018441535.1"/>
</dbReference>
<dbReference type="AlphaFoldDB" id="A0A162ND11"/>
<dbReference type="Gene3D" id="1.20.1280.50">
    <property type="match status" value="1"/>
</dbReference>
<proteinExistence type="predicted"/>
<dbReference type="InterPro" id="IPR036047">
    <property type="entry name" value="F-box-like_dom_sf"/>
</dbReference>
<keyword evidence="4" id="KW-1185">Reference proteome</keyword>
<dbReference type="OrthoDB" id="2328696at2759"/>
<evidence type="ECO:0000259" key="2">
    <source>
        <dbReference type="Pfam" id="PF00646"/>
    </source>
</evidence>
<dbReference type="CDD" id="cd09917">
    <property type="entry name" value="F-box_SF"/>
    <property type="match status" value="1"/>
</dbReference>
<dbReference type="InterPro" id="IPR001810">
    <property type="entry name" value="F-box_dom"/>
</dbReference>
<dbReference type="SUPFAM" id="SSF81383">
    <property type="entry name" value="F-box domain"/>
    <property type="match status" value="1"/>
</dbReference>
<feature type="region of interest" description="Disordered" evidence="1">
    <location>
        <begin position="496"/>
        <end position="527"/>
    </location>
</feature>
<dbReference type="InterPro" id="IPR032675">
    <property type="entry name" value="LRR_dom_sf"/>
</dbReference>
<organism evidence="3 4">
    <name type="scientific">Phycomyces blakesleeanus (strain ATCC 8743b / DSM 1359 / FGSC 10004 / NBRC 33097 / NRRL 1555)</name>
    <dbReference type="NCBI Taxonomy" id="763407"/>
    <lineage>
        <taxon>Eukaryota</taxon>
        <taxon>Fungi</taxon>
        <taxon>Fungi incertae sedis</taxon>
        <taxon>Mucoromycota</taxon>
        <taxon>Mucoromycotina</taxon>
        <taxon>Mucoromycetes</taxon>
        <taxon>Mucorales</taxon>
        <taxon>Phycomycetaceae</taxon>
        <taxon>Phycomyces</taxon>
    </lineage>
</organism>
<evidence type="ECO:0000256" key="1">
    <source>
        <dbReference type="SAM" id="MobiDB-lite"/>
    </source>
</evidence>
<evidence type="ECO:0000313" key="4">
    <source>
        <dbReference type="Proteomes" id="UP000077315"/>
    </source>
</evidence>
<accession>A0A162ND11</accession>
<name>A0A162ND11_PHYB8</name>